<dbReference type="InParanoid" id="H3AN56"/>
<evidence type="ECO:0000256" key="6">
    <source>
        <dbReference type="ARBA" id="ARBA00022729"/>
    </source>
</evidence>
<dbReference type="GO" id="GO:0014054">
    <property type="term" value="P:positive regulation of gamma-aminobutyric acid secretion"/>
    <property type="evidence" value="ECO:0007669"/>
    <property type="project" value="TreeGrafter"/>
</dbReference>
<comment type="function">
    <text evidence="9">Functions as a regulator of the biosynthesis of TSH in the anterior pituitary gland and as a neurotransmitter/ neuromodulator in the central and peripheral nervous systems.</text>
</comment>
<reference evidence="11" key="2">
    <citation type="submission" date="2025-08" db="UniProtKB">
        <authorList>
            <consortium name="Ensembl"/>
        </authorList>
    </citation>
    <scope>IDENTIFICATION</scope>
</reference>
<dbReference type="GO" id="GO:0030141">
    <property type="term" value="C:secretory granule"/>
    <property type="evidence" value="ECO:0007669"/>
    <property type="project" value="TreeGrafter"/>
</dbReference>
<evidence type="ECO:0000256" key="9">
    <source>
        <dbReference type="PIRNR" id="PIRNR001795"/>
    </source>
</evidence>
<evidence type="ECO:0000313" key="12">
    <source>
        <dbReference type="Proteomes" id="UP000008672"/>
    </source>
</evidence>
<evidence type="ECO:0000256" key="5">
    <source>
        <dbReference type="ARBA" id="ARBA00022702"/>
    </source>
</evidence>
<dbReference type="GO" id="GO:0032024">
    <property type="term" value="P:positive regulation of insulin secretion"/>
    <property type="evidence" value="ECO:0007669"/>
    <property type="project" value="TreeGrafter"/>
</dbReference>
<dbReference type="GO" id="GO:0009755">
    <property type="term" value="P:hormone-mediated signaling pathway"/>
    <property type="evidence" value="ECO:0007669"/>
    <property type="project" value="UniProtKB-UniRule"/>
</dbReference>
<evidence type="ECO:0000256" key="7">
    <source>
        <dbReference type="ARBA" id="ARBA00022737"/>
    </source>
</evidence>
<dbReference type="Pfam" id="PF05438">
    <property type="entry name" value="TRH"/>
    <property type="match status" value="1"/>
</dbReference>
<dbReference type="PIRSF" id="PIRSF001795">
    <property type="entry name" value="TRH"/>
    <property type="match status" value="1"/>
</dbReference>
<organism evidence="11 12">
    <name type="scientific">Latimeria chalumnae</name>
    <name type="common">Coelacanth</name>
    <dbReference type="NCBI Taxonomy" id="7897"/>
    <lineage>
        <taxon>Eukaryota</taxon>
        <taxon>Metazoa</taxon>
        <taxon>Chordata</taxon>
        <taxon>Craniata</taxon>
        <taxon>Vertebrata</taxon>
        <taxon>Euteleostomi</taxon>
        <taxon>Coelacanthiformes</taxon>
        <taxon>Coelacanthidae</taxon>
        <taxon>Latimeria</taxon>
    </lineage>
</organism>
<name>H3AN56_LATCH</name>
<dbReference type="InterPro" id="IPR008857">
    <property type="entry name" value="TRH"/>
</dbReference>
<dbReference type="GO" id="GO:0001692">
    <property type="term" value="P:histamine metabolic process"/>
    <property type="evidence" value="ECO:0007669"/>
    <property type="project" value="TreeGrafter"/>
</dbReference>
<evidence type="ECO:0000256" key="4">
    <source>
        <dbReference type="ARBA" id="ARBA00022685"/>
    </source>
</evidence>
<dbReference type="AlphaFoldDB" id="H3AN56"/>
<dbReference type="PANTHER" id="PTHR17530">
    <property type="entry name" value="PRO-THYROTROPIN-RELEASING HORMONE"/>
    <property type="match status" value="1"/>
</dbReference>
<feature type="region of interest" description="Disordered" evidence="10">
    <location>
        <begin position="236"/>
        <end position="262"/>
    </location>
</feature>
<dbReference type="GO" id="GO:0042755">
    <property type="term" value="P:eating behavior"/>
    <property type="evidence" value="ECO:0007669"/>
    <property type="project" value="TreeGrafter"/>
</dbReference>
<feature type="signal peptide" evidence="9">
    <location>
        <begin position="1"/>
        <end position="23"/>
    </location>
</feature>
<reference evidence="11" key="3">
    <citation type="submission" date="2025-09" db="UniProtKB">
        <authorList>
            <consortium name="Ensembl"/>
        </authorList>
    </citation>
    <scope>IDENTIFICATION</scope>
</reference>
<dbReference type="EMBL" id="AFYH01088068">
    <property type="status" value="NOT_ANNOTATED_CDS"/>
    <property type="molecule type" value="Genomic_DNA"/>
</dbReference>
<dbReference type="GO" id="GO:0005576">
    <property type="term" value="C:extracellular region"/>
    <property type="evidence" value="ECO:0007669"/>
    <property type="project" value="UniProtKB-SubCell"/>
</dbReference>
<keyword evidence="6 9" id="KW-0732">Signal</keyword>
<dbReference type="HOGENOM" id="CLU_101029_0_0_1"/>
<reference evidence="12" key="1">
    <citation type="submission" date="2011-08" db="EMBL/GenBank/DDBJ databases">
        <title>The draft genome of Latimeria chalumnae.</title>
        <authorList>
            <person name="Di Palma F."/>
            <person name="Alfoldi J."/>
            <person name="Johnson J."/>
            <person name="Berlin A."/>
            <person name="Gnerre S."/>
            <person name="Jaffe D."/>
            <person name="MacCallum I."/>
            <person name="Young S."/>
            <person name="Walker B.J."/>
            <person name="Lander E."/>
            <person name="Lindblad-Toh K."/>
        </authorList>
    </citation>
    <scope>NUCLEOTIDE SEQUENCE [LARGE SCALE GENOMIC DNA]</scope>
    <source>
        <strain evidence="12">Wild caught</strain>
    </source>
</reference>
<evidence type="ECO:0000256" key="10">
    <source>
        <dbReference type="SAM" id="MobiDB-lite"/>
    </source>
</evidence>
<dbReference type="GO" id="GO:0008437">
    <property type="term" value="F:thyrotropin-releasing hormone activity"/>
    <property type="evidence" value="ECO:0007669"/>
    <property type="project" value="InterPro"/>
</dbReference>
<keyword evidence="7" id="KW-0677">Repeat</keyword>
<comment type="subcellular location">
    <subcellularLocation>
        <location evidence="1">Secreted</location>
    </subcellularLocation>
</comment>
<dbReference type="Proteomes" id="UP000008672">
    <property type="component" value="Unassembled WGS sequence"/>
</dbReference>
<feature type="region of interest" description="Disordered" evidence="10">
    <location>
        <begin position="192"/>
        <end position="213"/>
    </location>
</feature>
<keyword evidence="12" id="KW-1185">Reference proteome</keyword>
<keyword evidence="3 9" id="KW-0964">Secreted</keyword>
<evidence type="ECO:0000256" key="3">
    <source>
        <dbReference type="ARBA" id="ARBA00022525"/>
    </source>
</evidence>
<dbReference type="GeneTree" id="ENSGT00390000016951"/>
<keyword evidence="8" id="KW-0027">Amidation</keyword>
<feature type="chain" id="PRO_5010009835" description="Pro-thyrotropin-releasing hormone" evidence="9">
    <location>
        <begin position="24"/>
        <end position="262"/>
    </location>
</feature>
<keyword evidence="4" id="KW-0165">Cleavage on pair of basic residues</keyword>
<gene>
    <name evidence="11" type="primary">TRH</name>
</gene>
<evidence type="ECO:0000256" key="8">
    <source>
        <dbReference type="ARBA" id="ARBA00022815"/>
    </source>
</evidence>
<evidence type="ECO:0000313" key="11">
    <source>
        <dbReference type="Ensembl" id="ENSLACP00000011077.1"/>
    </source>
</evidence>
<accession>H3AN56</accession>
<feature type="compositionally biased region" description="Basic and acidic residues" evidence="10">
    <location>
        <begin position="237"/>
        <end position="246"/>
    </location>
</feature>
<dbReference type="PANTHER" id="PTHR17530:SF2">
    <property type="entry name" value="PRO-THYROTROPIN-RELEASING HORMONE"/>
    <property type="match status" value="1"/>
</dbReference>
<dbReference type="OMA" id="PDWFSKR"/>
<comment type="similarity">
    <text evidence="2 9">Belongs to the TRH family.</text>
</comment>
<dbReference type="GO" id="GO:0014050">
    <property type="term" value="P:negative regulation of glutamate secretion"/>
    <property type="evidence" value="ECO:0007669"/>
    <property type="project" value="TreeGrafter"/>
</dbReference>
<sequence>MRSAGLLLLLVSLGLSSMTAVLGQHAPEGVESEESVPMDDLLQQAESILLRSILKKMEEEKDLHDPTASQVEWISKRQHPGKRFQAELEKRQHPGKRDEDEEIAYIEAQKRQHPGKRGGEGLDEYTEVQKRQHPGRRSTLDQFTDSPNTQLAFLSELSKRQHPGKRYLLYNKRQHPGKRGWDKELDYEDLQELEKRQHPGKRQLPPESPDYGLPCDILDPINCSKTSLLLELLDNVSKGKTEEKRQHPGRRFTWEGEATDQE</sequence>
<protein>
    <recommendedName>
        <fullName evidence="9">Pro-thyrotropin-releasing hormone</fullName>
    </recommendedName>
</protein>
<keyword evidence="5 9" id="KW-0372">Hormone</keyword>
<evidence type="ECO:0000256" key="2">
    <source>
        <dbReference type="ARBA" id="ARBA00010437"/>
    </source>
</evidence>
<dbReference type="Ensembl" id="ENSLACT00000011160.1">
    <property type="protein sequence ID" value="ENSLACP00000011077.1"/>
    <property type="gene ID" value="ENSLACG00000009747.1"/>
</dbReference>
<proteinExistence type="inferred from homology"/>
<evidence type="ECO:0000256" key="1">
    <source>
        <dbReference type="ARBA" id="ARBA00004613"/>
    </source>
</evidence>
<dbReference type="STRING" id="7897.ENSLACP00000011077"/>
<dbReference type="eggNOG" id="ENOG502RWH0">
    <property type="taxonomic scope" value="Eukaryota"/>
</dbReference>